<dbReference type="PANTHER" id="PTHR12434:SF6">
    <property type="entry name" value="MEDIATOR OF RNA POLYMERASE II TRANSCRIPTION SUBUNIT 22"/>
    <property type="match status" value="1"/>
</dbReference>
<dbReference type="GO" id="GO:0003712">
    <property type="term" value="F:transcription coregulator activity"/>
    <property type="evidence" value="ECO:0007669"/>
    <property type="project" value="InterPro"/>
</dbReference>
<reference evidence="10" key="3">
    <citation type="submission" date="2020-10" db="UniProtKB">
        <authorList>
            <consortium name="WormBaseParasite"/>
        </authorList>
    </citation>
    <scope>IDENTIFICATION</scope>
</reference>
<dbReference type="GO" id="GO:0006357">
    <property type="term" value="P:regulation of transcription by RNA polymerase II"/>
    <property type="evidence" value="ECO:0007669"/>
    <property type="project" value="InterPro"/>
</dbReference>
<evidence type="ECO:0000256" key="5">
    <source>
        <dbReference type="ARBA" id="ARBA00023242"/>
    </source>
</evidence>
<comment type="subcellular location">
    <subcellularLocation>
        <location evidence="1">Nucleus</location>
    </subcellularLocation>
</comment>
<accession>A0A068WW48</accession>
<keyword evidence="4" id="KW-0804">Transcription</keyword>
<evidence type="ECO:0000313" key="9">
    <source>
        <dbReference type="Proteomes" id="UP000492820"/>
    </source>
</evidence>
<evidence type="ECO:0000256" key="4">
    <source>
        <dbReference type="ARBA" id="ARBA00023163"/>
    </source>
</evidence>
<dbReference type="PANTHER" id="PTHR12434">
    <property type="entry name" value="MEDIATOR OF RNA POLYMERASE II TRANSCRIPTION SUBUNIT 22"/>
    <property type="match status" value="1"/>
</dbReference>
<comment type="function">
    <text evidence="6">Component of the Mediator complex, a coactivator involved in the regulated transcription of nearly all RNA polymerase II-dependent genes. Mediator functions as a bridge to convey information from gene-specific regulatory proteins to the basal RNA polymerase II transcription machinery. Mediator is recruited to promoters by direct interactions with regulatory proteins and serves as a scaffold for the assembly of a functional preinitiation complex with RNA polymerase II and the general transcription factors.</text>
</comment>
<keyword evidence="5" id="KW-0539">Nucleus</keyword>
<reference evidence="8" key="2">
    <citation type="submission" date="2014-06" db="EMBL/GenBank/DDBJ databases">
        <authorList>
            <person name="Aslett M."/>
        </authorList>
    </citation>
    <scope>NUCLEOTIDE SEQUENCE</scope>
</reference>
<dbReference type="Proteomes" id="UP000492820">
    <property type="component" value="Unassembled WGS sequence"/>
</dbReference>
<evidence type="ECO:0000313" key="8">
    <source>
        <dbReference type="EMBL" id="CDS24075.1"/>
    </source>
</evidence>
<evidence type="ECO:0000256" key="3">
    <source>
        <dbReference type="ARBA" id="ARBA00023015"/>
    </source>
</evidence>
<protein>
    <recommendedName>
        <fullName evidence="2">Mediator of RNA polymerase II transcription subunit 22</fullName>
    </recommendedName>
    <alternativeName>
        <fullName evidence="7">Mediator complex subunit 22</fullName>
    </alternativeName>
</protein>
<reference evidence="8 9" key="1">
    <citation type="journal article" date="2013" name="Nature">
        <title>The genomes of four tapeworm species reveal adaptations to parasitism.</title>
        <authorList>
            <person name="Tsai I.J."/>
            <person name="Zarowiecki M."/>
            <person name="Holroyd N."/>
            <person name="Garciarrubio A."/>
            <person name="Sanchez-Flores A."/>
            <person name="Brooks K.L."/>
            <person name="Tracey A."/>
            <person name="Bobes R.J."/>
            <person name="Fragoso G."/>
            <person name="Sciutto E."/>
            <person name="Aslett M."/>
            <person name="Beasley H."/>
            <person name="Bennett H.M."/>
            <person name="Cai J."/>
            <person name="Camicia F."/>
            <person name="Clark R."/>
            <person name="Cucher M."/>
            <person name="De Silva N."/>
            <person name="Day T.A."/>
            <person name="Deplazes P."/>
            <person name="Estrada K."/>
            <person name="Fernandez C."/>
            <person name="Holland P.W."/>
            <person name="Hou J."/>
            <person name="Hu S."/>
            <person name="Huckvale T."/>
            <person name="Hung S.S."/>
            <person name="Kamenetzky L."/>
            <person name="Keane J.A."/>
            <person name="Kiss F."/>
            <person name="Koziol U."/>
            <person name="Lambert O."/>
            <person name="Liu K."/>
            <person name="Luo X."/>
            <person name="Luo Y."/>
            <person name="Macchiaroli N."/>
            <person name="Nichol S."/>
            <person name="Paps J."/>
            <person name="Parkinson J."/>
            <person name="Pouchkina-Stantcheva N."/>
            <person name="Riddiford N."/>
            <person name="Rosenzvit M."/>
            <person name="Salinas G."/>
            <person name="Wasmuth J.D."/>
            <person name="Zamanian M."/>
            <person name="Zheng Y."/>
            <person name="Cai X."/>
            <person name="Soberon X."/>
            <person name="Olson P.D."/>
            <person name="Laclette J.P."/>
            <person name="Brehm K."/>
            <person name="Berriman M."/>
            <person name="Garciarrubio A."/>
            <person name="Bobes R.J."/>
            <person name="Fragoso G."/>
            <person name="Sanchez-Flores A."/>
            <person name="Estrada K."/>
            <person name="Cevallos M.A."/>
            <person name="Morett E."/>
            <person name="Gonzalez V."/>
            <person name="Portillo T."/>
            <person name="Ochoa-Leyva A."/>
            <person name="Jose M.V."/>
            <person name="Sciutto E."/>
            <person name="Landa A."/>
            <person name="Jimenez L."/>
            <person name="Valdes V."/>
            <person name="Carrero J.C."/>
            <person name="Larralde C."/>
            <person name="Morales-Montor J."/>
            <person name="Limon-Lason J."/>
            <person name="Soberon X."/>
            <person name="Laclette J.P."/>
        </authorList>
    </citation>
    <scope>NUCLEOTIDE SEQUENCE [LARGE SCALE GENOMIC DNA]</scope>
</reference>
<keyword evidence="3" id="KW-0805">Transcription regulation</keyword>
<sequence length="159" mass="18090">MQPVGRVGSAVPQVHSRKRDTYLNNLNSRLRESLKSIQENYELMLSRAKMENHALLNRCDPYALATQENFECNVRAANIVSACESITRLVSEIKQLLLLGDFRWLETAVREDAEERDRRRADLDAVATRLHEEVSRDLCALEEVLGPTRPSSQGHTSQT</sequence>
<dbReference type="GO" id="GO:0016592">
    <property type="term" value="C:mediator complex"/>
    <property type="evidence" value="ECO:0007669"/>
    <property type="project" value="InterPro"/>
</dbReference>
<organism evidence="8">
    <name type="scientific">Echinococcus granulosus</name>
    <name type="common">Hydatid tapeworm</name>
    <dbReference type="NCBI Taxonomy" id="6210"/>
    <lineage>
        <taxon>Eukaryota</taxon>
        <taxon>Metazoa</taxon>
        <taxon>Spiralia</taxon>
        <taxon>Lophotrochozoa</taxon>
        <taxon>Platyhelminthes</taxon>
        <taxon>Cestoda</taxon>
        <taxon>Eucestoda</taxon>
        <taxon>Cyclophyllidea</taxon>
        <taxon>Taeniidae</taxon>
        <taxon>Echinococcus</taxon>
        <taxon>Echinococcus granulosus group</taxon>
    </lineage>
</organism>
<dbReference type="AlphaFoldDB" id="A0A068WW48"/>
<dbReference type="InterPro" id="IPR009332">
    <property type="entry name" value="Med22"/>
</dbReference>
<dbReference type="WBParaSite" id="EgrG_000378700">
    <property type="protein sequence ID" value="EgrG_000378700"/>
    <property type="gene ID" value="EgrG_000378700"/>
</dbReference>
<proteinExistence type="predicted"/>
<evidence type="ECO:0000313" key="10">
    <source>
        <dbReference type="WBParaSite" id="EgrG_000378700"/>
    </source>
</evidence>
<dbReference type="EMBL" id="LK028597">
    <property type="protein sequence ID" value="CDS24075.1"/>
    <property type="molecule type" value="Genomic_DNA"/>
</dbReference>
<gene>
    <name evidence="8" type="ORF">EgrG_000378700</name>
</gene>
<evidence type="ECO:0000256" key="7">
    <source>
        <dbReference type="ARBA" id="ARBA00031962"/>
    </source>
</evidence>
<dbReference type="Pfam" id="PF06179">
    <property type="entry name" value="Med22"/>
    <property type="match status" value="1"/>
</dbReference>
<evidence type="ECO:0000256" key="2">
    <source>
        <dbReference type="ARBA" id="ARBA00019695"/>
    </source>
</evidence>
<evidence type="ECO:0000256" key="6">
    <source>
        <dbReference type="ARBA" id="ARBA00025687"/>
    </source>
</evidence>
<name>A0A068WW48_ECHGR</name>
<evidence type="ECO:0000256" key="1">
    <source>
        <dbReference type="ARBA" id="ARBA00004123"/>
    </source>
</evidence>